<name>A0ABT8LDQ8_9BACT</name>
<dbReference type="InterPro" id="IPR036388">
    <property type="entry name" value="WH-like_DNA-bd_sf"/>
</dbReference>
<keyword evidence="3" id="KW-0804">Transcription</keyword>
<dbReference type="InterPro" id="IPR036390">
    <property type="entry name" value="WH_DNA-bd_sf"/>
</dbReference>
<keyword evidence="1" id="KW-0805">Transcription regulation</keyword>
<evidence type="ECO:0000313" key="5">
    <source>
        <dbReference type="EMBL" id="MDN5215216.1"/>
    </source>
</evidence>
<dbReference type="InterPro" id="IPR000524">
    <property type="entry name" value="Tscrpt_reg_HTH_GntR"/>
</dbReference>
<dbReference type="EMBL" id="JAUJEB010000006">
    <property type="protein sequence ID" value="MDN5215216.1"/>
    <property type="molecule type" value="Genomic_DNA"/>
</dbReference>
<dbReference type="Proteomes" id="UP001172083">
    <property type="component" value="Unassembled WGS sequence"/>
</dbReference>
<protein>
    <submittedName>
        <fullName evidence="5">FadR/GntR family transcriptional regulator</fullName>
    </submittedName>
</protein>
<gene>
    <name evidence="5" type="ORF">QQ020_24260</name>
</gene>
<dbReference type="RefSeq" id="WP_346760555.1">
    <property type="nucleotide sequence ID" value="NZ_JAUJEB010000006.1"/>
</dbReference>
<evidence type="ECO:0000256" key="3">
    <source>
        <dbReference type="ARBA" id="ARBA00023163"/>
    </source>
</evidence>
<dbReference type="Pfam" id="PF07729">
    <property type="entry name" value="FCD"/>
    <property type="match status" value="1"/>
</dbReference>
<organism evidence="5 6">
    <name type="scientific">Agaribacillus aureus</name>
    <dbReference type="NCBI Taxonomy" id="3051825"/>
    <lineage>
        <taxon>Bacteria</taxon>
        <taxon>Pseudomonadati</taxon>
        <taxon>Bacteroidota</taxon>
        <taxon>Cytophagia</taxon>
        <taxon>Cytophagales</taxon>
        <taxon>Splendidivirgaceae</taxon>
        <taxon>Agaribacillus</taxon>
    </lineage>
</organism>
<accession>A0ABT8LDQ8</accession>
<reference evidence="5" key="1">
    <citation type="submission" date="2023-06" db="EMBL/GenBank/DDBJ databases">
        <title>Genomic of Agaribacillus aureum.</title>
        <authorList>
            <person name="Wang G."/>
        </authorList>
    </citation>
    <scope>NUCLEOTIDE SEQUENCE</scope>
    <source>
        <strain evidence="5">BMA12</strain>
    </source>
</reference>
<dbReference type="PRINTS" id="PR00035">
    <property type="entry name" value="HTHGNTR"/>
</dbReference>
<proteinExistence type="predicted"/>
<keyword evidence="2" id="KW-0238">DNA-binding</keyword>
<dbReference type="InterPro" id="IPR011711">
    <property type="entry name" value="GntR_C"/>
</dbReference>
<dbReference type="PANTHER" id="PTHR43537">
    <property type="entry name" value="TRANSCRIPTIONAL REGULATOR, GNTR FAMILY"/>
    <property type="match status" value="1"/>
</dbReference>
<dbReference type="PANTHER" id="PTHR43537:SF5">
    <property type="entry name" value="UXU OPERON TRANSCRIPTIONAL REGULATOR"/>
    <property type="match status" value="1"/>
</dbReference>
<feature type="domain" description="HTH gntR-type" evidence="4">
    <location>
        <begin position="9"/>
        <end position="77"/>
    </location>
</feature>
<dbReference type="SUPFAM" id="SSF46785">
    <property type="entry name" value="Winged helix' DNA-binding domain"/>
    <property type="match status" value="1"/>
</dbReference>
<dbReference type="InterPro" id="IPR008920">
    <property type="entry name" value="TF_FadR/GntR_C"/>
</dbReference>
<dbReference type="PROSITE" id="PS50949">
    <property type="entry name" value="HTH_GNTR"/>
    <property type="match status" value="1"/>
</dbReference>
<dbReference type="SMART" id="SM00345">
    <property type="entry name" value="HTH_GNTR"/>
    <property type="match status" value="1"/>
</dbReference>
<dbReference type="SMART" id="SM00895">
    <property type="entry name" value="FCD"/>
    <property type="match status" value="1"/>
</dbReference>
<evidence type="ECO:0000313" key="6">
    <source>
        <dbReference type="Proteomes" id="UP001172083"/>
    </source>
</evidence>
<dbReference type="Gene3D" id="1.20.120.530">
    <property type="entry name" value="GntR ligand-binding domain-like"/>
    <property type="match status" value="1"/>
</dbReference>
<keyword evidence="6" id="KW-1185">Reference proteome</keyword>
<evidence type="ECO:0000259" key="4">
    <source>
        <dbReference type="PROSITE" id="PS50949"/>
    </source>
</evidence>
<dbReference type="SUPFAM" id="SSF48008">
    <property type="entry name" value="GntR ligand-binding domain-like"/>
    <property type="match status" value="1"/>
</dbReference>
<sequence>MFKRIGDQLSLSDKIEVEIEDAIRHGRLSPGEKLPTESELCSQFSVSRTAVREAIGKLNARGLITVKKGSGIYVDEISYDRTRQALNLFFELSTMPDLAIQTIDARLIMEPQVAAFAARVRSSAHIDNLEENQAKMISCKIGDLEREAELDNEFHSEIIASTGNPVIALLMRPVYSLMPKYRQKVFAKSSKLIPTDEKEILIGFHGEILKSIKERNGQKAYDTMAAHLEHTKKNYLEF</sequence>
<evidence type="ECO:0000256" key="1">
    <source>
        <dbReference type="ARBA" id="ARBA00023015"/>
    </source>
</evidence>
<comment type="caution">
    <text evidence="5">The sequence shown here is derived from an EMBL/GenBank/DDBJ whole genome shotgun (WGS) entry which is preliminary data.</text>
</comment>
<dbReference type="Pfam" id="PF00392">
    <property type="entry name" value="GntR"/>
    <property type="match status" value="1"/>
</dbReference>
<evidence type="ECO:0000256" key="2">
    <source>
        <dbReference type="ARBA" id="ARBA00023125"/>
    </source>
</evidence>
<dbReference type="Gene3D" id="1.10.10.10">
    <property type="entry name" value="Winged helix-like DNA-binding domain superfamily/Winged helix DNA-binding domain"/>
    <property type="match status" value="1"/>
</dbReference>
<dbReference type="CDD" id="cd07377">
    <property type="entry name" value="WHTH_GntR"/>
    <property type="match status" value="1"/>
</dbReference>